<dbReference type="PROSITE" id="PS00108">
    <property type="entry name" value="PROTEIN_KINASE_ST"/>
    <property type="match status" value="1"/>
</dbReference>
<dbReference type="AlphaFoldDB" id="A0A975Q1C1"/>
<dbReference type="RefSeq" id="WP_212609044.1">
    <property type="nucleotide sequence ID" value="NZ_CP073910.1"/>
</dbReference>
<dbReference type="InterPro" id="IPR011009">
    <property type="entry name" value="Kinase-like_dom_sf"/>
</dbReference>
<dbReference type="EMBL" id="CP073910">
    <property type="protein sequence ID" value="QUT05501.1"/>
    <property type="molecule type" value="Genomic_DNA"/>
</dbReference>
<name>A0A975Q1C1_9SPHN</name>
<dbReference type="Proteomes" id="UP000681425">
    <property type="component" value="Chromosome"/>
</dbReference>
<evidence type="ECO:0000313" key="3">
    <source>
        <dbReference type="Proteomes" id="UP000681425"/>
    </source>
</evidence>
<dbReference type="KEGG" id="spph:KFK14_21460"/>
<dbReference type="InterPro" id="IPR051678">
    <property type="entry name" value="AGP_Transferase"/>
</dbReference>
<organism evidence="2 3">
    <name type="scientific">Sphingobium phenoxybenzoativorans</name>
    <dbReference type="NCBI Taxonomy" id="1592790"/>
    <lineage>
        <taxon>Bacteria</taxon>
        <taxon>Pseudomonadati</taxon>
        <taxon>Pseudomonadota</taxon>
        <taxon>Alphaproteobacteria</taxon>
        <taxon>Sphingomonadales</taxon>
        <taxon>Sphingomonadaceae</taxon>
        <taxon>Sphingobium</taxon>
    </lineage>
</organism>
<dbReference type="GO" id="GO:0004672">
    <property type="term" value="F:protein kinase activity"/>
    <property type="evidence" value="ECO:0007669"/>
    <property type="project" value="InterPro"/>
</dbReference>
<dbReference type="Pfam" id="PF01636">
    <property type="entry name" value="APH"/>
    <property type="match status" value="1"/>
</dbReference>
<feature type="domain" description="Aminoglycoside phosphotransferase" evidence="1">
    <location>
        <begin position="3"/>
        <end position="250"/>
    </location>
</feature>
<reference evidence="2" key="1">
    <citation type="submission" date="2021-04" db="EMBL/GenBank/DDBJ databases">
        <title>Isolation of p-tert-butylphenol degrading bacteria Sphingobium phenoxybenzoativorans Tas13 from active sludge.</title>
        <authorList>
            <person name="Li Y."/>
        </authorList>
    </citation>
    <scope>NUCLEOTIDE SEQUENCE</scope>
    <source>
        <strain evidence="2">Tas13</strain>
    </source>
</reference>
<dbReference type="SUPFAM" id="SSF56112">
    <property type="entry name" value="Protein kinase-like (PK-like)"/>
    <property type="match status" value="1"/>
</dbReference>
<keyword evidence="3" id="KW-1185">Reference proteome</keyword>
<evidence type="ECO:0000259" key="1">
    <source>
        <dbReference type="Pfam" id="PF01636"/>
    </source>
</evidence>
<dbReference type="PANTHER" id="PTHR21310:SF57">
    <property type="entry name" value="BLR2944 PROTEIN"/>
    <property type="match status" value="1"/>
</dbReference>
<gene>
    <name evidence="2" type="ORF">KFK14_21460</name>
</gene>
<dbReference type="CDD" id="cd05154">
    <property type="entry name" value="ACAD10_11_N-like"/>
    <property type="match status" value="1"/>
</dbReference>
<dbReference type="Gene3D" id="3.30.200.20">
    <property type="entry name" value="Phosphorylase Kinase, domain 1"/>
    <property type="match status" value="1"/>
</dbReference>
<dbReference type="InterPro" id="IPR002575">
    <property type="entry name" value="Aminoglycoside_PTrfase"/>
</dbReference>
<protein>
    <submittedName>
        <fullName evidence="2">Phosphotransferase family protein</fullName>
    </submittedName>
</protein>
<sequence>MRRLTGGSSHETWAFDARVHDLDHHDPVPLILRREFDHALFDMSLGTEFELLSRLHKSGLPVPRPLFQAGRDTALGSPFMIIERIAGLDTRKVMAAGGEADRRKIGKSLVAALTRLHAQQATLIADLIPGDGRDAPARELAKWRMAITDSGYRSATLRIAIQWLKTNSFTVERPVIVHGDYKANNILLKADTEPVIIDWELAHIGDPVEDLAWTMLWTSPDDLVEGMMEPDEFLAEYEQQTGTSVNRRRLLFWKIFSLVKLAAIFLKGLEKQPSGVAPRPTLLMLGQAVPCIEQAIAELLLRELEGSVAI</sequence>
<proteinExistence type="predicted"/>
<dbReference type="PANTHER" id="PTHR21310">
    <property type="entry name" value="AMINOGLYCOSIDE PHOSPHOTRANSFERASE-RELATED-RELATED"/>
    <property type="match status" value="1"/>
</dbReference>
<dbReference type="Gene3D" id="3.90.1200.10">
    <property type="match status" value="1"/>
</dbReference>
<accession>A0A975Q1C1</accession>
<dbReference type="InterPro" id="IPR008271">
    <property type="entry name" value="Ser/Thr_kinase_AS"/>
</dbReference>
<dbReference type="InterPro" id="IPR041726">
    <property type="entry name" value="ACAD10_11_N"/>
</dbReference>
<evidence type="ECO:0000313" key="2">
    <source>
        <dbReference type="EMBL" id="QUT05501.1"/>
    </source>
</evidence>